<evidence type="ECO:0000313" key="2">
    <source>
        <dbReference type="Proteomes" id="UP000694402"/>
    </source>
</evidence>
<reference evidence="1" key="3">
    <citation type="submission" date="2025-09" db="UniProtKB">
        <authorList>
            <consortium name="Ensembl"/>
        </authorList>
    </citation>
    <scope>IDENTIFICATION</scope>
</reference>
<evidence type="ECO:0008006" key="3">
    <source>
        <dbReference type="Google" id="ProtNLM"/>
    </source>
</evidence>
<proteinExistence type="predicted"/>
<dbReference type="GO" id="GO:0003676">
    <property type="term" value="F:nucleic acid binding"/>
    <property type="evidence" value="ECO:0007669"/>
    <property type="project" value="InterPro"/>
</dbReference>
<sequence>MLPVDVVLQKAVARQPLRLRFTMLVALNTGRRRKNNCKYRSMTQHTSRLCKGYFSPRRRDGVLHQMTWSPQSPELNLIQMIWDESDPRLKEEQSTSAKHMWELLQDCWNSIPGETG</sequence>
<accession>A0AAZ3P0K1</accession>
<dbReference type="InterPro" id="IPR036397">
    <property type="entry name" value="RNaseH_sf"/>
</dbReference>
<dbReference type="Ensembl" id="ENSOTST00005172114.1">
    <property type="protein sequence ID" value="ENSOTSP00005110217.1"/>
    <property type="gene ID" value="ENSOTSG00005054859.1"/>
</dbReference>
<dbReference type="Proteomes" id="UP000694402">
    <property type="component" value="Unassembled WGS sequence"/>
</dbReference>
<keyword evidence="2" id="KW-1185">Reference proteome</keyword>
<dbReference type="GeneTree" id="ENSGT01150000290341"/>
<dbReference type="AlphaFoldDB" id="A0AAZ3P0K1"/>
<protein>
    <recommendedName>
        <fullName evidence="3">Serine-threonine/tyrosine-protein kinase catalytic domain-containing protein</fullName>
    </recommendedName>
</protein>
<reference evidence="1" key="2">
    <citation type="submission" date="2025-08" db="UniProtKB">
        <authorList>
            <consortium name="Ensembl"/>
        </authorList>
    </citation>
    <scope>IDENTIFICATION</scope>
</reference>
<organism evidence="1 2">
    <name type="scientific">Oncorhynchus tshawytscha</name>
    <name type="common">Chinook salmon</name>
    <name type="synonym">Salmo tshawytscha</name>
    <dbReference type="NCBI Taxonomy" id="74940"/>
    <lineage>
        <taxon>Eukaryota</taxon>
        <taxon>Metazoa</taxon>
        <taxon>Chordata</taxon>
        <taxon>Craniata</taxon>
        <taxon>Vertebrata</taxon>
        <taxon>Euteleostomi</taxon>
        <taxon>Actinopterygii</taxon>
        <taxon>Neopterygii</taxon>
        <taxon>Teleostei</taxon>
        <taxon>Protacanthopterygii</taxon>
        <taxon>Salmoniformes</taxon>
        <taxon>Salmonidae</taxon>
        <taxon>Salmoninae</taxon>
        <taxon>Oncorhynchus</taxon>
    </lineage>
</organism>
<reference evidence="2" key="1">
    <citation type="journal article" date="2018" name="PLoS ONE">
        <title>Chinook salmon (Oncorhynchus tshawytscha) genome and transcriptome.</title>
        <authorList>
            <person name="Christensen K.A."/>
            <person name="Leong J.S."/>
            <person name="Sakhrani D."/>
            <person name="Biagi C.A."/>
            <person name="Minkley D.R."/>
            <person name="Withler R.E."/>
            <person name="Rondeau E.B."/>
            <person name="Koop B.F."/>
            <person name="Devlin R.H."/>
        </authorList>
    </citation>
    <scope>NUCLEOTIDE SEQUENCE [LARGE SCALE GENOMIC DNA]</scope>
</reference>
<dbReference type="Gene3D" id="3.30.420.10">
    <property type="entry name" value="Ribonuclease H-like superfamily/Ribonuclease H"/>
    <property type="match status" value="1"/>
</dbReference>
<evidence type="ECO:0000313" key="1">
    <source>
        <dbReference type="Ensembl" id="ENSOTSP00005110217.1"/>
    </source>
</evidence>
<name>A0AAZ3P0K1_ONCTS</name>